<feature type="compositionally biased region" description="Polar residues" evidence="3">
    <location>
        <begin position="386"/>
        <end position="396"/>
    </location>
</feature>
<dbReference type="SUPFAM" id="SSF46785">
    <property type="entry name" value="Winged helix' DNA-binding domain"/>
    <property type="match status" value="1"/>
</dbReference>
<feature type="compositionally biased region" description="Gly residues" evidence="3">
    <location>
        <begin position="417"/>
        <end position="428"/>
    </location>
</feature>
<keyword evidence="1 2" id="KW-0694">RNA-binding</keyword>
<protein>
    <recommendedName>
        <fullName evidence="4">HTH La-type RNA-binding domain-containing protein</fullName>
    </recommendedName>
</protein>
<feature type="domain" description="HTH La-type RNA-binding" evidence="4">
    <location>
        <begin position="529"/>
        <end position="621"/>
    </location>
</feature>
<feature type="compositionally biased region" description="Basic residues" evidence="3">
    <location>
        <begin position="52"/>
        <end position="77"/>
    </location>
</feature>
<organism evidence="5 6">
    <name type="scientific">Orchesella dallaii</name>
    <dbReference type="NCBI Taxonomy" id="48710"/>
    <lineage>
        <taxon>Eukaryota</taxon>
        <taxon>Metazoa</taxon>
        <taxon>Ecdysozoa</taxon>
        <taxon>Arthropoda</taxon>
        <taxon>Hexapoda</taxon>
        <taxon>Collembola</taxon>
        <taxon>Entomobryomorpha</taxon>
        <taxon>Entomobryoidea</taxon>
        <taxon>Orchesellidae</taxon>
        <taxon>Orchesellinae</taxon>
        <taxon>Orchesella</taxon>
    </lineage>
</organism>
<sequence>MSAAVAENAPPTSGSTENMNDFVLVVRGGKKQTNSNGNGLSDNGNEENEYHHPHHHPHQQNRRRRYRGGGGAARRKPPPSAAGGGGGGSRRASGGAPLTQSNQGGTITEKEQLLNLKITTSSDKCSSESSSTSGGTGGNHLRNRLLSGDSASLSSENDNLAEINANKSTEVVVTPAPLPKVNPWRANANAAQVITSKVTVVTGTAVGKSQTQRGKGKKEEASDLPSLIRHNSSTTTTNTATAPVASLPPSSPGPKPWKTAVQNQTQSQKVAPATASASVDWPTLGEATGKEADTQPAGPPQSKAVRFRSNTTDSTDSGSEDIQLNASSSATNGPAAQPLQLQSNDTDGQASGSSEENDEGGAGGTRRVSKSKKASKQKWVPLEIPETSTNGSSAQGSAHKGRGPPRRSSSSRNSAPGGRGGRGGGMGAPRGRRPLRGGRGSTQSPDLSGGSNGGAPLSPAAVPVVNGENYADFPSDFTTLVPMYPAVTEFVMPYVWNGYMPSAAPAATVPAAAAVVQDAQIASAFGPPPVDNIIIAELVRKQIEYYFSEENLEKDFYLRRKMDEKGFLPVHLIATFPRVKNMTQDYSGVLTAIQSSPSLELNADLSCVRVKKEPEKWPLRDIATAPAPTASGSNNASIAIAGVSAEEILNPNVPEFIPKTVNMAIPNEIKEEGSNEDDDSVVIIEAEARKTEQEPEKLVLKKSENVDELEESWREVKKKPKPVVNREKKRSSLSFSEVSSSVFRSEELAFQFEEEADAREYSARGRNFSSSRYSLTEDSDYEDDEISDSEIDKIVIFTQKTTTRPETAVTVHVSPPNRPPKHEGYDRTGNWTTRTKITQELAQVINDGLRYYEDDLVGVEGLPTAPTKNSFTTVNVITKEHFEKIAPPTPRANNPDVCPPPPPPVPFNTPSCSSTTAAMASGSQKHERRKERVRSHNRSNQARFYPAEETNSKETRESNVGWIMDKRRRTRTLSASSTGTSPKDSPHAGGVPISGASGGGGGGSAAGSLSSSLPQSLPAFQHPSHALLQENGFVQQVYSKYHARCLKERKKVGTGISQEMNTLYRFWSFFLRENFNRKMYEEFKELALEDAAQGFRYGLECLFRFYSYGLENRFRPDIFKDFEVETIRDFKSGDLYGLEKYWAFRKYFKNAKILSLNPELGTILEDFKSIDDFKRANAARGVIPGMARQRRSSESDKVGPLIRARGPNAPPPSSSGPSQQLQHGQGYRRRRTVSESATTGAGSTSPSRPIPVPQSQRNPYHHYHQHAAAAHHQPHQVHPSVGKASNFS</sequence>
<evidence type="ECO:0000313" key="6">
    <source>
        <dbReference type="Proteomes" id="UP001642540"/>
    </source>
</evidence>
<feature type="compositionally biased region" description="Low complexity" evidence="3">
    <location>
        <begin position="119"/>
        <end position="133"/>
    </location>
</feature>
<keyword evidence="6" id="KW-1185">Reference proteome</keyword>
<feature type="region of interest" description="Disordered" evidence="3">
    <location>
        <begin position="1184"/>
        <end position="1288"/>
    </location>
</feature>
<feature type="compositionally biased region" description="Low complexity" evidence="3">
    <location>
        <begin position="231"/>
        <end position="242"/>
    </location>
</feature>
<dbReference type="Pfam" id="PF05383">
    <property type="entry name" value="La"/>
    <property type="match status" value="1"/>
</dbReference>
<evidence type="ECO:0000256" key="3">
    <source>
        <dbReference type="SAM" id="MobiDB-lite"/>
    </source>
</evidence>
<dbReference type="Pfam" id="PF21071">
    <property type="entry name" value="LARP1_HEAT"/>
    <property type="match status" value="1"/>
</dbReference>
<feature type="compositionally biased region" description="Gly residues" evidence="3">
    <location>
        <begin position="996"/>
        <end position="1005"/>
    </location>
</feature>
<feature type="compositionally biased region" description="Basic residues" evidence="3">
    <location>
        <begin position="926"/>
        <end position="937"/>
    </location>
</feature>
<dbReference type="InterPro" id="IPR006607">
    <property type="entry name" value="DM15"/>
</dbReference>
<feature type="region of interest" description="Disordered" evidence="3">
    <location>
        <begin position="806"/>
        <end position="829"/>
    </location>
</feature>
<feature type="compositionally biased region" description="Polar residues" evidence="3">
    <location>
        <begin position="911"/>
        <end position="923"/>
    </location>
</feature>
<evidence type="ECO:0000259" key="4">
    <source>
        <dbReference type="PROSITE" id="PS50961"/>
    </source>
</evidence>
<dbReference type="PANTHER" id="PTHR22792:SF132">
    <property type="entry name" value="LA-RELATED PROTEIN 1"/>
    <property type="match status" value="1"/>
</dbReference>
<dbReference type="EMBL" id="CAXLJM020000092">
    <property type="protein sequence ID" value="CAL8132560.1"/>
    <property type="molecule type" value="Genomic_DNA"/>
</dbReference>
<feature type="region of interest" description="Disordered" evidence="3">
    <location>
        <begin position="1"/>
        <end position="159"/>
    </location>
</feature>
<evidence type="ECO:0000256" key="2">
    <source>
        <dbReference type="PROSITE-ProRule" id="PRU00332"/>
    </source>
</evidence>
<proteinExistence type="predicted"/>
<feature type="compositionally biased region" description="Basic residues" evidence="3">
    <location>
        <begin position="367"/>
        <end position="376"/>
    </location>
</feature>
<accession>A0ABP1RPV3</accession>
<feature type="compositionally biased region" description="Polar residues" evidence="3">
    <location>
        <begin position="10"/>
        <end position="19"/>
    </location>
</feature>
<dbReference type="SMART" id="SM00715">
    <property type="entry name" value="LA"/>
    <property type="match status" value="1"/>
</dbReference>
<feature type="compositionally biased region" description="Low complexity" evidence="3">
    <location>
        <begin position="1215"/>
        <end position="1225"/>
    </location>
</feature>
<dbReference type="InterPro" id="IPR006630">
    <property type="entry name" value="La_HTH"/>
</dbReference>
<feature type="compositionally biased region" description="Polar residues" evidence="3">
    <location>
        <begin position="260"/>
        <end position="269"/>
    </location>
</feature>
<dbReference type="Gene3D" id="1.10.10.10">
    <property type="entry name" value="Winged helix-like DNA-binding domain superfamily/Winged helix DNA-binding domain"/>
    <property type="match status" value="1"/>
</dbReference>
<feature type="compositionally biased region" description="Polar residues" evidence="3">
    <location>
        <begin position="308"/>
        <end position="354"/>
    </location>
</feature>
<dbReference type="InterPro" id="IPR045180">
    <property type="entry name" value="La_dom_prot"/>
</dbReference>
<name>A0ABP1RPV3_9HEXA</name>
<dbReference type="InterPro" id="IPR036390">
    <property type="entry name" value="WH_DNA-bd_sf"/>
</dbReference>
<feature type="compositionally biased region" description="Pro residues" evidence="3">
    <location>
        <begin position="897"/>
        <end position="907"/>
    </location>
</feature>
<feature type="compositionally biased region" description="Low complexity" evidence="3">
    <location>
        <begin position="1236"/>
        <end position="1245"/>
    </location>
</feature>
<gene>
    <name evidence="5" type="ORF">ODALV1_LOCUS24658</name>
</gene>
<dbReference type="Proteomes" id="UP001642540">
    <property type="component" value="Unassembled WGS sequence"/>
</dbReference>
<feature type="compositionally biased region" description="Low complexity" evidence="3">
    <location>
        <begin position="1266"/>
        <end position="1279"/>
    </location>
</feature>
<dbReference type="PANTHER" id="PTHR22792">
    <property type="entry name" value="LUPUS LA PROTEIN-RELATED"/>
    <property type="match status" value="1"/>
</dbReference>
<feature type="region of interest" description="Disordered" evidence="3">
    <location>
        <begin position="205"/>
        <end position="460"/>
    </location>
</feature>
<reference evidence="5 6" key="1">
    <citation type="submission" date="2024-08" db="EMBL/GenBank/DDBJ databases">
        <authorList>
            <person name="Cucini C."/>
            <person name="Frati F."/>
        </authorList>
    </citation>
    <scope>NUCLEOTIDE SEQUENCE [LARGE SCALE GENOMIC DNA]</scope>
</reference>
<feature type="region of interest" description="Disordered" evidence="3">
    <location>
        <begin position="896"/>
        <end position="1012"/>
    </location>
</feature>
<comment type="caution">
    <text evidence="5">The sequence shown here is derived from an EMBL/GenBank/DDBJ whole genome shotgun (WGS) entry which is preliminary data.</text>
</comment>
<feature type="compositionally biased region" description="Polar residues" evidence="3">
    <location>
        <begin position="149"/>
        <end position="158"/>
    </location>
</feature>
<dbReference type="PROSITE" id="PS50961">
    <property type="entry name" value="HTH_LA"/>
    <property type="match status" value="1"/>
</dbReference>
<evidence type="ECO:0000256" key="1">
    <source>
        <dbReference type="ARBA" id="ARBA00022884"/>
    </source>
</evidence>
<dbReference type="InterPro" id="IPR036388">
    <property type="entry name" value="WH-like_DNA-bd_sf"/>
</dbReference>
<evidence type="ECO:0000313" key="5">
    <source>
        <dbReference type="EMBL" id="CAL8132560.1"/>
    </source>
</evidence>
<dbReference type="SMART" id="SM00684">
    <property type="entry name" value="DM15"/>
    <property type="match status" value="3"/>
</dbReference>
<feature type="compositionally biased region" description="Low complexity" evidence="3">
    <location>
        <begin position="406"/>
        <end position="416"/>
    </location>
</feature>
<feature type="compositionally biased region" description="Low complexity" evidence="3">
    <location>
        <begin position="972"/>
        <end position="981"/>
    </location>
</feature>
<feature type="compositionally biased region" description="Low complexity" evidence="3">
    <location>
        <begin position="34"/>
        <end position="43"/>
    </location>
</feature>